<dbReference type="GO" id="GO:0030659">
    <property type="term" value="C:cytoplasmic vesicle membrane"/>
    <property type="evidence" value="ECO:0007669"/>
    <property type="project" value="TreeGrafter"/>
</dbReference>
<dbReference type="WBParaSite" id="PgR040_g047_t01">
    <property type="protein sequence ID" value="PgR040_g047_t01"/>
    <property type="gene ID" value="PgR040_g047"/>
</dbReference>
<evidence type="ECO:0000313" key="9">
    <source>
        <dbReference type="Proteomes" id="UP000887569"/>
    </source>
</evidence>
<evidence type="ECO:0000256" key="3">
    <source>
        <dbReference type="ARBA" id="ARBA00022475"/>
    </source>
</evidence>
<dbReference type="PANTHER" id="PTHR10796">
    <property type="entry name" value="PATCHED-RELATED"/>
    <property type="match status" value="1"/>
</dbReference>
<feature type="transmembrane region" description="Helical" evidence="8">
    <location>
        <begin position="72"/>
        <end position="93"/>
    </location>
</feature>
<feature type="transmembrane region" description="Helical" evidence="8">
    <location>
        <begin position="46"/>
        <end position="65"/>
    </location>
</feature>
<sequence>VIKYHEMIPAVTDWRRIAAKYAEYEVYPYSEHSPFVDQTLSIESTVLWSVAAALFCTATACFIFIPTMTSIACAVFSVFSISTGVFGFLAHWGVDLDPLSMAALLMAIGCSVDFTAHISYHYYKAVAKNSRDRLEEALTAIGWPMIQVGTSTIVALFPLVFKQSYLAMVFLKTVNVVVLLGMFHGLVVLPAILTAVTASSIG</sequence>
<keyword evidence="5 8" id="KW-1133">Transmembrane helix</keyword>
<organism evidence="9 10">
    <name type="scientific">Parascaris univalens</name>
    <name type="common">Nematode worm</name>
    <dbReference type="NCBI Taxonomy" id="6257"/>
    <lineage>
        <taxon>Eukaryota</taxon>
        <taxon>Metazoa</taxon>
        <taxon>Ecdysozoa</taxon>
        <taxon>Nematoda</taxon>
        <taxon>Chromadorea</taxon>
        <taxon>Rhabditida</taxon>
        <taxon>Spirurina</taxon>
        <taxon>Ascaridomorpha</taxon>
        <taxon>Ascaridoidea</taxon>
        <taxon>Ascarididae</taxon>
        <taxon>Parascaris</taxon>
    </lineage>
</organism>
<keyword evidence="4 8" id="KW-0812">Transmembrane</keyword>
<keyword evidence="3" id="KW-1003">Cell membrane</keyword>
<evidence type="ECO:0000313" key="10">
    <source>
        <dbReference type="WBParaSite" id="PgR040_g047_t01"/>
    </source>
</evidence>
<dbReference type="InterPro" id="IPR051697">
    <property type="entry name" value="Patched_domain-protein"/>
</dbReference>
<dbReference type="PANTHER" id="PTHR10796:SF104">
    <property type="entry name" value="SSD DOMAIN-CONTAINING PROTEIN"/>
    <property type="match status" value="1"/>
</dbReference>
<dbReference type="Proteomes" id="UP000887569">
    <property type="component" value="Unplaced"/>
</dbReference>
<evidence type="ECO:0000256" key="2">
    <source>
        <dbReference type="ARBA" id="ARBA00005585"/>
    </source>
</evidence>
<reference evidence="10" key="1">
    <citation type="submission" date="2022-11" db="UniProtKB">
        <authorList>
            <consortium name="WormBaseParasite"/>
        </authorList>
    </citation>
    <scope>IDENTIFICATION</scope>
</reference>
<evidence type="ECO:0000256" key="8">
    <source>
        <dbReference type="SAM" id="Phobius"/>
    </source>
</evidence>
<comment type="subcellular location">
    <subcellularLocation>
        <location evidence="1">Cell membrane</location>
        <topology evidence="1">Multi-pass membrane protein</topology>
    </subcellularLocation>
</comment>
<comment type="similarity">
    <text evidence="2">Belongs to the patched family.</text>
</comment>
<dbReference type="GO" id="GO:0005886">
    <property type="term" value="C:plasma membrane"/>
    <property type="evidence" value="ECO:0007669"/>
    <property type="project" value="UniProtKB-SubCell"/>
</dbReference>
<dbReference type="GO" id="GO:0006897">
    <property type="term" value="P:endocytosis"/>
    <property type="evidence" value="ECO:0007669"/>
    <property type="project" value="TreeGrafter"/>
</dbReference>
<evidence type="ECO:0000256" key="4">
    <source>
        <dbReference type="ARBA" id="ARBA00022692"/>
    </source>
</evidence>
<evidence type="ECO:0000256" key="6">
    <source>
        <dbReference type="ARBA" id="ARBA00023136"/>
    </source>
</evidence>
<proteinExistence type="inferred from homology"/>
<evidence type="ECO:0000256" key="5">
    <source>
        <dbReference type="ARBA" id="ARBA00022989"/>
    </source>
</evidence>
<dbReference type="Gene3D" id="1.20.1640.10">
    <property type="entry name" value="Multidrug efflux transporter AcrB transmembrane domain"/>
    <property type="match status" value="1"/>
</dbReference>
<dbReference type="AlphaFoldDB" id="A0A915BH80"/>
<dbReference type="SUPFAM" id="SSF82866">
    <property type="entry name" value="Multidrug efflux transporter AcrB transmembrane domain"/>
    <property type="match status" value="1"/>
</dbReference>
<dbReference type="FunFam" id="1.20.1640.10:FF:000013">
    <property type="entry name" value="PaTched Related family"/>
    <property type="match status" value="1"/>
</dbReference>
<feature type="transmembrane region" description="Helical" evidence="8">
    <location>
        <begin position="173"/>
        <end position="196"/>
    </location>
</feature>
<keyword evidence="7" id="KW-0325">Glycoprotein</keyword>
<dbReference type="GO" id="GO:0018996">
    <property type="term" value="P:molting cycle, collagen and cuticulin-based cuticle"/>
    <property type="evidence" value="ECO:0007669"/>
    <property type="project" value="TreeGrafter"/>
</dbReference>
<keyword evidence="9" id="KW-1185">Reference proteome</keyword>
<keyword evidence="6 8" id="KW-0472">Membrane</keyword>
<evidence type="ECO:0000256" key="7">
    <source>
        <dbReference type="ARBA" id="ARBA00023180"/>
    </source>
</evidence>
<name>A0A915BH80_PARUN</name>
<accession>A0A915BH80</accession>
<feature type="transmembrane region" description="Helical" evidence="8">
    <location>
        <begin position="141"/>
        <end position="161"/>
    </location>
</feature>
<evidence type="ECO:0000256" key="1">
    <source>
        <dbReference type="ARBA" id="ARBA00004651"/>
    </source>
</evidence>
<protein>
    <submittedName>
        <fullName evidence="10">Uncharacterized protein</fullName>
    </submittedName>
</protein>